<dbReference type="Proteomes" id="UP000831796">
    <property type="component" value="Chromosome"/>
</dbReference>
<evidence type="ECO:0000313" key="3">
    <source>
        <dbReference type="Proteomes" id="UP000831796"/>
    </source>
</evidence>
<dbReference type="EMBL" id="CP095046">
    <property type="protein sequence ID" value="UOQ70757.1"/>
    <property type="molecule type" value="Genomic_DNA"/>
</dbReference>
<dbReference type="RefSeq" id="WP_244674175.1">
    <property type="nucleotide sequence ID" value="NZ_CP095046.1"/>
</dbReference>
<evidence type="ECO:0000313" key="2">
    <source>
        <dbReference type="EMBL" id="UOQ70757.1"/>
    </source>
</evidence>
<keyword evidence="1" id="KW-0812">Transmembrane</keyword>
<protein>
    <submittedName>
        <fullName evidence="2">Uncharacterized protein</fullName>
    </submittedName>
</protein>
<dbReference type="AlphaFoldDB" id="A0A8T9Q071"/>
<feature type="transmembrane region" description="Helical" evidence="1">
    <location>
        <begin position="72"/>
        <end position="91"/>
    </location>
</feature>
<keyword evidence="1" id="KW-0472">Membrane</keyword>
<name>A0A8T9Q071_9BACT</name>
<reference evidence="2" key="1">
    <citation type="submission" date="2022-04" db="EMBL/GenBank/DDBJ databases">
        <title>Hymenobacter sp. isolated from the air.</title>
        <authorList>
            <person name="Won M."/>
            <person name="Lee C.-M."/>
            <person name="Woen H.-Y."/>
            <person name="Kwon S.-W."/>
        </authorList>
    </citation>
    <scope>NUCLEOTIDE SEQUENCE</scope>
    <source>
        <strain evidence="2">5116S-3</strain>
    </source>
</reference>
<feature type="transmembrane region" description="Helical" evidence="1">
    <location>
        <begin position="39"/>
        <end position="60"/>
    </location>
</feature>
<sequence length="190" mass="21487">MPAPTVTVKKAWTRIVLAVGLCCLFYSLMPFIRSADVSLLLFLLFIVAGLVTAALLVRAIPASIVAKVPPTLLQLGALATALSAAVLLHLYHQGSFYGREILSARFKDDFSYLDLQLFENGRYIMTSTYIVGEDTYSGTYQKTDTTITFEHFPVIHNDFISQTVRLKGNRIYFRPDYRDSSYYHFTIEHQ</sequence>
<gene>
    <name evidence="2" type="ORF">MUN79_18950</name>
</gene>
<dbReference type="KEGG" id="hcu:MUN79_18950"/>
<organism evidence="2 3">
    <name type="scientific">Hymenobacter cellulosilyticus</name>
    <dbReference type="NCBI Taxonomy" id="2932248"/>
    <lineage>
        <taxon>Bacteria</taxon>
        <taxon>Pseudomonadati</taxon>
        <taxon>Bacteroidota</taxon>
        <taxon>Cytophagia</taxon>
        <taxon>Cytophagales</taxon>
        <taxon>Hymenobacteraceae</taxon>
        <taxon>Hymenobacter</taxon>
    </lineage>
</organism>
<proteinExistence type="predicted"/>
<accession>A0A8T9Q071</accession>
<evidence type="ECO:0000256" key="1">
    <source>
        <dbReference type="SAM" id="Phobius"/>
    </source>
</evidence>
<keyword evidence="1" id="KW-1133">Transmembrane helix</keyword>
<feature type="transmembrane region" description="Helical" evidence="1">
    <location>
        <begin position="12"/>
        <end position="32"/>
    </location>
</feature>
<keyword evidence="3" id="KW-1185">Reference proteome</keyword>